<feature type="region of interest" description="Disordered" evidence="1">
    <location>
        <begin position="1"/>
        <end position="67"/>
    </location>
</feature>
<feature type="compositionally biased region" description="Polar residues" evidence="1">
    <location>
        <begin position="114"/>
        <end position="130"/>
    </location>
</feature>
<comment type="caution">
    <text evidence="2">The sequence shown here is derived from an EMBL/GenBank/DDBJ whole genome shotgun (WGS) entry which is preliminary data.</text>
</comment>
<dbReference type="EMBL" id="JBCEZU010000023">
    <property type="protein sequence ID" value="KAK9539576.1"/>
    <property type="molecule type" value="Genomic_DNA"/>
</dbReference>
<reference evidence="2 3" key="1">
    <citation type="journal article" date="2024" name="Genome Biol. Evol.">
        <title>Chromosome-level genome assembly of the viviparous eelpout Zoarces viviparus.</title>
        <authorList>
            <person name="Fuhrmann N."/>
            <person name="Brasseur M.V."/>
            <person name="Bakowski C.E."/>
            <person name="Podsiadlowski L."/>
            <person name="Prost S."/>
            <person name="Krehenwinkel H."/>
            <person name="Mayer C."/>
        </authorList>
    </citation>
    <scope>NUCLEOTIDE SEQUENCE [LARGE SCALE GENOMIC DNA]</scope>
    <source>
        <strain evidence="2">NO-MEL_2022_Ind0_liver</strain>
    </source>
</reference>
<organism evidence="2 3">
    <name type="scientific">Zoarces viviparus</name>
    <name type="common">Viviparous eelpout</name>
    <name type="synonym">Blennius viviparus</name>
    <dbReference type="NCBI Taxonomy" id="48416"/>
    <lineage>
        <taxon>Eukaryota</taxon>
        <taxon>Metazoa</taxon>
        <taxon>Chordata</taxon>
        <taxon>Craniata</taxon>
        <taxon>Vertebrata</taxon>
        <taxon>Euteleostomi</taxon>
        <taxon>Actinopterygii</taxon>
        <taxon>Neopterygii</taxon>
        <taxon>Teleostei</taxon>
        <taxon>Neoteleostei</taxon>
        <taxon>Acanthomorphata</taxon>
        <taxon>Eupercaria</taxon>
        <taxon>Perciformes</taxon>
        <taxon>Cottioidei</taxon>
        <taxon>Zoarcales</taxon>
        <taxon>Zoarcidae</taxon>
        <taxon>Zoarcinae</taxon>
        <taxon>Zoarces</taxon>
    </lineage>
</organism>
<dbReference type="Proteomes" id="UP001488805">
    <property type="component" value="Unassembled WGS sequence"/>
</dbReference>
<dbReference type="AlphaFoldDB" id="A0AAW1FZR2"/>
<feature type="compositionally biased region" description="Pro residues" evidence="1">
    <location>
        <begin position="19"/>
        <end position="28"/>
    </location>
</feature>
<evidence type="ECO:0000313" key="3">
    <source>
        <dbReference type="Proteomes" id="UP001488805"/>
    </source>
</evidence>
<evidence type="ECO:0000313" key="2">
    <source>
        <dbReference type="EMBL" id="KAK9539576.1"/>
    </source>
</evidence>
<evidence type="ECO:0000256" key="1">
    <source>
        <dbReference type="SAM" id="MobiDB-lite"/>
    </source>
</evidence>
<gene>
    <name evidence="2" type="ORF">VZT92_004675</name>
</gene>
<feature type="region of interest" description="Disordered" evidence="1">
    <location>
        <begin position="114"/>
        <end position="142"/>
    </location>
</feature>
<name>A0AAW1FZR2_ZOAVI</name>
<accession>A0AAW1FZR2</accession>
<feature type="compositionally biased region" description="Polar residues" evidence="1">
    <location>
        <begin position="32"/>
        <end position="44"/>
    </location>
</feature>
<protein>
    <submittedName>
        <fullName evidence="2">Uncharacterized protein</fullName>
    </submittedName>
</protein>
<keyword evidence="3" id="KW-1185">Reference proteome</keyword>
<proteinExistence type="predicted"/>
<sequence length="171" mass="18432">MMEEEIDKGHDTRKSATPPSIPSSPVPYPQMSLFSPSHLLSSMEEQAKDTEPQAGGHITGHMSGRPEVETEVRAYTPIAGDQRLNSAFTPVLPASSEWLGSLCSVVSSGMMTPTSVQQYPTRSDSLQPHTSGLPRHRGDAGQARGQLIGTAPVHEPIAVSYSYPAAQHYHK</sequence>